<feature type="binding site" evidence="2">
    <location>
        <position position="146"/>
    </location>
    <ligand>
        <name>ATP</name>
        <dbReference type="ChEBI" id="CHEBI:30616"/>
    </ligand>
</feature>
<keyword evidence="2 4" id="KW-0808">Transferase</keyword>
<dbReference type="InterPro" id="IPR016188">
    <property type="entry name" value="PurM-like_N"/>
</dbReference>
<gene>
    <name evidence="2 4" type="primary">thiL</name>
    <name evidence="4" type="ORF">FR932_00145</name>
</gene>
<dbReference type="GO" id="GO:0005524">
    <property type="term" value="F:ATP binding"/>
    <property type="evidence" value="ECO:0007669"/>
    <property type="project" value="UniProtKB-UniRule"/>
</dbReference>
<keyword evidence="2" id="KW-0460">Magnesium</keyword>
<feature type="binding site" evidence="2">
    <location>
        <position position="30"/>
    </location>
    <ligand>
        <name>Mg(2+)</name>
        <dbReference type="ChEBI" id="CHEBI:18420"/>
        <label>4</label>
    </ligand>
</feature>
<dbReference type="EMBL" id="CP044399">
    <property type="protein sequence ID" value="QFI40175.1"/>
    <property type="molecule type" value="Genomic_DNA"/>
</dbReference>
<dbReference type="PANTHER" id="PTHR30270:SF0">
    <property type="entry name" value="THIAMINE-MONOPHOSPHATE KINASE"/>
    <property type="match status" value="1"/>
</dbReference>
<keyword evidence="2" id="KW-0547">Nucleotide-binding</keyword>
<keyword evidence="2 4" id="KW-0418">Kinase</keyword>
<comment type="catalytic activity">
    <reaction evidence="2">
        <text>thiamine phosphate + ATP = thiamine diphosphate + ADP</text>
        <dbReference type="Rhea" id="RHEA:15913"/>
        <dbReference type="ChEBI" id="CHEBI:30616"/>
        <dbReference type="ChEBI" id="CHEBI:37575"/>
        <dbReference type="ChEBI" id="CHEBI:58937"/>
        <dbReference type="ChEBI" id="CHEBI:456216"/>
        <dbReference type="EC" id="2.7.4.16"/>
    </reaction>
</comment>
<feature type="binding site" evidence="2">
    <location>
        <position position="47"/>
    </location>
    <ligand>
        <name>Mg(2+)</name>
        <dbReference type="ChEBI" id="CHEBI:18420"/>
        <label>1</label>
    </ligand>
</feature>
<dbReference type="GO" id="GO:0009030">
    <property type="term" value="F:thiamine-phosphate kinase activity"/>
    <property type="evidence" value="ECO:0007669"/>
    <property type="project" value="UniProtKB-UniRule"/>
</dbReference>
<dbReference type="SUPFAM" id="SSF56042">
    <property type="entry name" value="PurM C-terminal domain-like"/>
    <property type="match status" value="1"/>
</dbReference>
<feature type="binding site" evidence="2">
    <location>
        <position position="75"/>
    </location>
    <ligand>
        <name>Mg(2+)</name>
        <dbReference type="ChEBI" id="CHEBI:18420"/>
        <label>2</label>
    </ligand>
</feature>
<feature type="binding site" evidence="2">
    <location>
        <position position="30"/>
    </location>
    <ligand>
        <name>Mg(2+)</name>
        <dbReference type="ChEBI" id="CHEBI:18420"/>
        <label>3</label>
    </ligand>
</feature>
<feature type="binding site" evidence="2">
    <location>
        <position position="75"/>
    </location>
    <ligand>
        <name>Mg(2+)</name>
        <dbReference type="ChEBI" id="CHEBI:18420"/>
        <label>4</label>
    </ligand>
</feature>
<feature type="binding site" evidence="2">
    <location>
        <begin position="121"/>
        <end position="122"/>
    </location>
    <ligand>
        <name>ATP</name>
        <dbReference type="ChEBI" id="CHEBI:30616"/>
    </ligand>
</feature>
<comment type="caution">
    <text evidence="2">Lacks conserved residue(s) required for the propagation of feature annotation.</text>
</comment>
<dbReference type="Gene3D" id="3.30.1330.10">
    <property type="entry name" value="PurM-like, N-terminal domain"/>
    <property type="match status" value="1"/>
</dbReference>
<dbReference type="NCBIfam" id="TIGR01379">
    <property type="entry name" value="thiL"/>
    <property type="match status" value="1"/>
</dbReference>
<feature type="binding site" evidence="2">
    <location>
        <position position="355"/>
    </location>
    <ligand>
        <name>substrate</name>
    </ligand>
</feature>
<dbReference type="InterPro" id="IPR036921">
    <property type="entry name" value="PurM-like_N_sf"/>
</dbReference>
<feature type="binding site" evidence="2">
    <location>
        <position position="231"/>
    </location>
    <ligand>
        <name>ATP</name>
        <dbReference type="ChEBI" id="CHEBI:30616"/>
    </ligand>
</feature>
<evidence type="ECO:0000259" key="3">
    <source>
        <dbReference type="Pfam" id="PF00586"/>
    </source>
</evidence>
<dbReference type="AlphaFoldDB" id="A0A5J6WT98"/>
<dbReference type="Gene3D" id="3.90.650.10">
    <property type="entry name" value="PurM-like C-terminal domain"/>
    <property type="match status" value="1"/>
</dbReference>
<feature type="domain" description="PurM-like N-terminal" evidence="3">
    <location>
        <begin position="28"/>
        <end position="138"/>
    </location>
</feature>
<dbReference type="InterPro" id="IPR036676">
    <property type="entry name" value="PurM-like_C_sf"/>
</dbReference>
<keyword evidence="2" id="KW-0067">ATP-binding</keyword>
<evidence type="ECO:0000256" key="2">
    <source>
        <dbReference type="HAMAP-Rule" id="MF_02128"/>
    </source>
</evidence>
<dbReference type="UniPathway" id="UPA00060">
    <property type="reaction ID" value="UER00142"/>
</dbReference>
<name>A0A5J6WT98_MORMI</name>
<dbReference type="Pfam" id="PF00586">
    <property type="entry name" value="AIRS"/>
    <property type="match status" value="1"/>
</dbReference>
<keyword evidence="2" id="KW-0479">Metal-binding</keyword>
<feature type="binding site" evidence="2">
    <location>
        <position position="46"/>
    </location>
    <ligand>
        <name>Mg(2+)</name>
        <dbReference type="ChEBI" id="CHEBI:18420"/>
        <label>1</label>
    </ligand>
</feature>
<feature type="binding site" evidence="2">
    <location>
        <position position="286"/>
    </location>
    <ligand>
        <name>substrate</name>
    </ligand>
</feature>
<dbReference type="EC" id="2.7.4.16" evidence="2"/>
<feature type="binding site" evidence="2">
    <location>
        <position position="229"/>
    </location>
    <ligand>
        <name>Mg(2+)</name>
        <dbReference type="ChEBI" id="CHEBI:18420"/>
        <label>3</label>
    </ligand>
</feature>
<accession>A0A5J6WT98</accession>
<evidence type="ECO:0000256" key="1">
    <source>
        <dbReference type="ARBA" id="ARBA00022977"/>
    </source>
</evidence>
<comment type="function">
    <text evidence="2">Catalyzes the ATP-dependent phosphorylation of thiamine-monophosphate (TMP) to form thiamine-pyrophosphate (TPP), the active form of vitamin B1.</text>
</comment>
<keyword evidence="1 2" id="KW-0784">Thiamine biosynthesis</keyword>
<dbReference type="HAMAP" id="MF_02128">
    <property type="entry name" value="TMP_kinase"/>
    <property type="match status" value="1"/>
</dbReference>
<feature type="binding site" evidence="2">
    <location>
        <position position="47"/>
    </location>
    <ligand>
        <name>Mg(2+)</name>
        <dbReference type="ChEBI" id="CHEBI:18420"/>
        <label>2</label>
    </ligand>
</feature>
<feature type="binding site" evidence="2">
    <location>
        <position position="232"/>
    </location>
    <ligand>
        <name>Mg(2+)</name>
        <dbReference type="ChEBI" id="CHEBI:18420"/>
        <label>5</label>
    </ligand>
</feature>
<dbReference type="GO" id="GO:0000287">
    <property type="term" value="F:magnesium ion binding"/>
    <property type="evidence" value="ECO:0007669"/>
    <property type="project" value="UniProtKB-UniRule"/>
</dbReference>
<dbReference type="KEGG" id="mmaa:FR932_00145"/>
<feature type="binding site" evidence="2">
    <location>
        <position position="122"/>
    </location>
    <ligand>
        <name>Mg(2+)</name>
        <dbReference type="ChEBI" id="CHEBI:18420"/>
        <label>1</label>
    </ligand>
</feature>
<sequence>MATGEFDLIGQYFTHKSVSRDDVIAGIGDDCAILSVPAGKQLVVTTDTMVRGIHFLPDANPADVAHKLVAVNISDIAAMGGQPAWASLALTLPDYDHAWLAAFSDCLHQQLHRYGVSLIGGDTTKGEMTLTLTLQGFVDQGQALRRQGAQIGDLIYCSGTIGDANAGLKLLIDADNRTALNVEKHALAAMDEAALTDSERAFLIARHQRPTARVATGQVLAGIANSCIDLSDGLASDLQHILKASSCARGTTLSANIELTALPLSSPLQTYISKALWAQYALAGGDDYELLFTVSAENKTKLEQAMADTDLPCTQVGVIIATDIIDTETDDSETAGSQIHYYNNQQLTTLTLQGWDHFNEQ</sequence>
<dbReference type="GO" id="GO:0009228">
    <property type="term" value="P:thiamine biosynthetic process"/>
    <property type="evidence" value="ECO:0007669"/>
    <property type="project" value="UniProtKB-KW"/>
</dbReference>
<feature type="binding site" evidence="2">
    <location>
        <position position="75"/>
    </location>
    <ligand>
        <name>Mg(2+)</name>
        <dbReference type="ChEBI" id="CHEBI:18420"/>
        <label>3</label>
    </ligand>
</feature>
<feature type="binding site" evidence="2">
    <location>
        <position position="54"/>
    </location>
    <ligand>
        <name>substrate</name>
    </ligand>
</feature>
<proteinExistence type="inferred from homology"/>
<dbReference type="SUPFAM" id="SSF55326">
    <property type="entry name" value="PurM N-terminal domain-like"/>
    <property type="match status" value="1"/>
</dbReference>
<comment type="miscellaneous">
    <text evidence="2">Reaction mechanism of ThiL seems to utilize a direct, inline transfer of the gamma-phosphate of ATP to TMP rather than a phosphorylated enzyme intermediate.</text>
</comment>
<comment type="similarity">
    <text evidence="2">Belongs to the thiamine-monophosphate kinase family.</text>
</comment>
<evidence type="ECO:0000313" key="4">
    <source>
        <dbReference type="EMBL" id="QFI40175.1"/>
    </source>
</evidence>
<reference evidence="4 5" key="1">
    <citation type="submission" date="2019-09" db="EMBL/GenBank/DDBJ databases">
        <title>Hybrid Assembly of the complete Genome of the Deep-Sea Bacterium Moritella marina from long Nanopore and Illumina reads.</title>
        <authorList>
            <person name="Magin S."/>
            <person name="Georgoulis A."/>
            <person name="Papadimitriou K."/>
            <person name="Iliakis G."/>
            <person name="Vorgias C.E."/>
        </authorList>
    </citation>
    <scope>NUCLEOTIDE SEQUENCE [LARGE SCALE GENOMIC DNA]</scope>
    <source>
        <strain evidence="4 5">MP-1</strain>
    </source>
</reference>
<dbReference type="CDD" id="cd02194">
    <property type="entry name" value="ThiL"/>
    <property type="match status" value="1"/>
</dbReference>
<dbReference type="Proteomes" id="UP000327424">
    <property type="component" value="Chromosome"/>
</dbReference>
<organism evidence="4 5">
    <name type="scientific">Moritella marina ATCC 15381</name>
    <dbReference type="NCBI Taxonomy" id="1202962"/>
    <lineage>
        <taxon>Bacteria</taxon>
        <taxon>Pseudomonadati</taxon>
        <taxon>Pseudomonadota</taxon>
        <taxon>Gammaproteobacteria</taxon>
        <taxon>Alteromonadales</taxon>
        <taxon>Moritellaceae</taxon>
        <taxon>Moritella</taxon>
    </lineage>
</organism>
<dbReference type="PIRSF" id="PIRSF005303">
    <property type="entry name" value="Thiam_monoph_kin"/>
    <property type="match status" value="1"/>
</dbReference>
<keyword evidence="5" id="KW-1185">Reference proteome</keyword>
<dbReference type="GO" id="GO:0009229">
    <property type="term" value="P:thiamine diphosphate biosynthetic process"/>
    <property type="evidence" value="ECO:0007669"/>
    <property type="project" value="UniProtKB-UniRule"/>
</dbReference>
<dbReference type="OrthoDB" id="9802811at2"/>
<comment type="pathway">
    <text evidence="2">Cofactor biosynthesis; thiamine diphosphate biosynthesis; thiamine diphosphate from thiamine phosphate: step 1/1.</text>
</comment>
<evidence type="ECO:0000313" key="5">
    <source>
        <dbReference type="Proteomes" id="UP000327424"/>
    </source>
</evidence>
<feature type="binding site" evidence="2">
    <location>
        <position position="45"/>
    </location>
    <ligand>
        <name>Mg(2+)</name>
        <dbReference type="ChEBI" id="CHEBI:18420"/>
        <label>4</label>
    </ligand>
</feature>
<dbReference type="InterPro" id="IPR006283">
    <property type="entry name" value="ThiL-like"/>
</dbReference>
<protein>
    <recommendedName>
        <fullName evidence="2">Thiamine-monophosphate kinase</fullName>
        <shortName evidence="2">TMP kinase</shortName>
        <shortName evidence="2">Thiamine-phosphate kinase</shortName>
        <ecNumber evidence="2">2.7.4.16</ecNumber>
    </recommendedName>
</protein>
<dbReference type="PANTHER" id="PTHR30270">
    <property type="entry name" value="THIAMINE-MONOPHOSPHATE KINASE"/>
    <property type="match status" value="1"/>
</dbReference>